<proteinExistence type="predicted"/>
<dbReference type="Gramene" id="evm.model.01.466">
    <property type="protein sequence ID" value="cds.evm.model.01.466"/>
    <property type="gene ID" value="evm.TU.01.466"/>
</dbReference>
<reference evidence="1" key="2">
    <citation type="submission" date="2021-03" db="UniProtKB">
        <authorList>
            <consortium name="EnsemblPlants"/>
        </authorList>
    </citation>
    <scope>IDENTIFICATION</scope>
</reference>
<protein>
    <submittedName>
        <fullName evidence="1">Uncharacterized protein</fullName>
    </submittedName>
</protein>
<dbReference type="Proteomes" id="UP000596661">
    <property type="component" value="Chromosome 1"/>
</dbReference>
<reference evidence="1" key="1">
    <citation type="submission" date="2018-11" db="EMBL/GenBank/DDBJ databases">
        <authorList>
            <person name="Grassa J C."/>
        </authorList>
    </citation>
    <scope>NUCLEOTIDE SEQUENCE [LARGE SCALE GENOMIC DNA]</scope>
</reference>
<sequence>MNVGVGMKNLNRALNTIEARFEGQGRLGDEIFPPSPPLLSSTEQGRYVNNKDRIAMAGTELHGLNLNAKDKEKDQDWPKTNLGKRRLGFKVRRGISKI</sequence>
<evidence type="ECO:0000313" key="1">
    <source>
        <dbReference type="EnsemblPlants" id="cds.evm.model.01.466"/>
    </source>
</evidence>
<organism evidence="1 2">
    <name type="scientific">Cannabis sativa</name>
    <name type="common">Hemp</name>
    <name type="synonym">Marijuana</name>
    <dbReference type="NCBI Taxonomy" id="3483"/>
    <lineage>
        <taxon>Eukaryota</taxon>
        <taxon>Viridiplantae</taxon>
        <taxon>Streptophyta</taxon>
        <taxon>Embryophyta</taxon>
        <taxon>Tracheophyta</taxon>
        <taxon>Spermatophyta</taxon>
        <taxon>Magnoliopsida</taxon>
        <taxon>eudicotyledons</taxon>
        <taxon>Gunneridae</taxon>
        <taxon>Pentapetalae</taxon>
        <taxon>rosids</taxon>
        <taxon>fabids</taxon>
        <taxon>Rosales</taxon>
        <taxon>Cannabaceae</taxon>
        <taxon>Cannabis</taxon>
    </lineage>
</organism>
<keyword evidence="2" id="KW-1185">Reference proteome</keyword>
<dbReference type="EnsemblPlants" id="evm.model.01.466">
    <property type="protein sequence ID" value="cds.evm.model.01.466"/>
    <property type="gene ID" value="evm.TU.01.466"/>
</dbReference>
<name>A0A803NPA0_CANSA</name>
<dbReference type="AlphaFoldDB" id="A0A803NPA0"/>
<dbReference type="EMBL" id="UZAU01000015">
    <property type="status" value="NOT_ANNOTATED_CDS"/>
    <property type="molecule type" value="Genomic_DNA"/>
</dbReference>
<accession>A0A803NPA0</accession>
<evidence type="ECO:0000313" key="2">
    <source>
        <dbReference type="Proteomes" id="UP000596661"/>
    </source>
</evidence>